<dbReference type="RefSeq" id="XP_002487528.1">
    <property type="nucleotide sequence ID" value="XM_002487483.1"/>
</dbReference>
<keyword evidence="4" id="KW-1185">Reference proteome</keyword>
<feature type="region of interest" description="Disordered" evidence="2">
    <location>
        <begin position="297"/>
        <end position="347"/>
    </location>
</feature>
<feature type="region of interest" description="Disordered" evidence="2">
    <location>
        <begin position="430"/>
        <end position="575"/>
    </location>
</feature>
<feature type="compositionally biased region" description="Polar residues" evidence="2">
    <location>
        <begin position="535"/>
        <end position="544"/>
    </location>
</feature>
<dbReference type="GeneID" id="8106506"/>
<proteinExistence type="predicted"/>
<dbReference type="HOGENOM" id="CLU_474223_0_0_1"/>
<dbReference type="STRING" id="441959.B8MRY1"/>
<dbReference type="AlphaFoldDB" id="B8MRY1"/>
<dbReference type="EMBL" id="EQ962659">
    <property type="protein sequence ID" value="EED13417.1"/>
    <property type="molecule type" value="Genomic_DNA"/>
</dbReference>
<dbReference type="OrthoDB" id="10448905at2759"/>
<dbReference type="Proteomes" id="UP000001745">
    <property type="component" value="Unassembled WGS sequence"/>
</dbReference>
<keyword evidence="1" id="KW-0175">Coiled coil</keyword>
<feature type="compositionally biased region" description="Low complexity" evidence="2">
    <location>
        <begin position="462"/>
        <end position="493"/>
    </location>
</feature>
<dbReference type="VEuPathDB" id="FungiDB:TSTA_059050"/>
<feature type="coiled-coil region" evidence="1">
    <location>
        <begin position="239"/>
        <end position="266"/>
    </location>
</feature>
<feature type="compositionally biased region" description="Low complexity" evidence="2">
    <location>
        <begin position="553"/>
        <end position="575"/>
    </location>
</feature>
<feature type="compositionally biased region" description="Low complexity" evidence="2">
    <location>
        <begin position="324"/>
        <end position="338"/>
    </location>
</feature>
<accession>B8MRY1</accession>
<evidence type="ECO:0000256" key="1">
    <source>
        <dbReference type="SAM" id="Coils"/>
    </source>
</evidence>
<evidence type="ECO:0000313" key="3">
    <source>
        <dbReference type="EMBL" id="EED13417.1"/>
    </source>
</evidence>
<gene>
    <name evidence="3" type="ORF">TSTA_059050</name>
</gene>
<dbReference type="eggNOG" id="ENOG502S175">
    <property type="taxonomic scope" value="Eukaryota"/>
</dbReference>
<protein>
    <submittedName>
        <fullName evidence="3">Uncharacterized protein</fullName>
    </submittedName>
</protein>
<reference evidence="4" key="1">
    <citation type="journal article" date="2015" name="Genome Announc.">
        <title>Genome sequence of the AIDS-associated pathogen Penicillium marneffei (ATCC18224) and its near taxonomic relative Talaromyces stipitatus (ATCC10500).</title>
        <authorList>
            <person name="Nierman W.C."/>
            <person name="Fedorova-Abrams N.D."/>
            <person name="Andrianopoulos A."/>
        </authorList>
    </citation>
    <scope>NUCLEOTIDE SEQUENCE [LARGE SCALE GENOMIC DNA]</scope>
    <source>
        <strain evidence="4">ATCC 10500 / CBS 375.48 / QM 6759 / NRRL 1006</strain>
    </source>
</reference>
<feature type="compositionally biased region" description="Polar residues" evidence="2">
    <location>
        <begin position="298"/>
        <end position="318"/>
    </location>
</feature>
<dbReference type="InParanoid" id="B8MRY1"/>
<sequence>MGQSNMAVPGNMPAGAMGATGTGVMGGNVAASMPATPVAAPSTQLLSAANGPVSSGVQRPALSANGNVANTPAVSRTSATAVSGPAAPTNSAPALAQTAASALAVSTNVPPTTPTPAALATNTPVVPVSTPYTPITNTDTVIPERASPAPIRGGRGQTLSDEDKLILLQICLECQNTLRFTTKTAFWRRVCNRFENVRHRQYSAGSCEKTIAKLTNARRAALKRAGPNGKKVMSDAERMSLLVDRMIELQDEIEEQTREKETRLKEIYTRLEGEAAARTTKMMEAMNDYYQSMVRGETQVSPSGGSNHTPQGSNSNAASPVDLTNTDNNTTNNTSNNNENHDNDNDNRFDFDTVVLSEISKIRQILSKEVSLSVASSGFQKESTASMSTRLDRLEEQFTEMKKTLDQQTGILSDQNTVLRQLLTMMNNGRRVSQGSWPQVRGPTPQGFVPQGFPGSYPPGYPQGAPQGPLPQGVLPQGVPQGVPQGIPQGIPQGVPPQGFPSQGHPPQRVPPQANSQGPPPQENPQGPSPHSKAHSSQPPQVQGGTFGVYRLQASGPPAGSSQASNSQASGPNKT</sequence>
<name>B8MRY1_TALSN</name>
<evidence type="ECO:0000313" key="4">
    <source>
        <dbReference type="Proteomes" id="UP000001745"/>
    </source>
</evidence>
<organism evidence="3 4">
    <name type="scientific">Talaromyces stipitatus (strain ATCC 10500 / CBS 375.48 / QM 6759 / NRRL 1006)</name>
    <name type="common">Penicillium stipitatum</name>
    <dbReference type="NCBI Taxonomy" id="441959"/>
    <lineage>
        <taxon>Eukaryota</taxon>
        <taxon>Fungi</taxon>
        <taxon>Dikarya</taxon>
        <taxon>Ascomycota</taxon>
        <taxon>Pezizomycotina</taxon>
        <taxon>Eurotiomycetes</taxon>
        <taxon>Eurotiomycetidae</taxon>
        <taxon>Eurotiales</taxon>
        <taxon>Trichocomaceae</taxon>
        <taxon>Talaromyces</taxon>
        <taxon>Talaromyces sect. Talaromyces</taxon>
    </lineage>
</organism>
<evidence type="ECO:0000256" key="2">
    <source>
        <dbReference type="SAM" id="MobiDB-lite"/>
    </source>
</evidence>